<protein>
    <recommendedName>
        <fullName evidence="10">Glutamate--tRNA ligase</fullName>
        <ecNumber evidence="10">6.1.1.17</ecNumber>
    </recommendedName>
    <alternativeName>
        <fullName evidence="10">Glutamyl-tRNA synthetase</fullName>
        <shortName evidence="10">GluRS</shortName>
    </alternativeName>
</protein>
<keyword evidence="4 10" id="KW-0963">Cytoplasm</keyword>
<keyword evidence="8 10" id="KW-0648">Protein biosynthesis</keyword>
<feature type="binding site" evidence="10">
    <location>
        <position position="250"/>
    </location>
    <ligand>
        <name>ATP</name>
        <dbReference type="ChEBI" id="CHEBI:30616"/>
    </ligand>
</feature>
<comment type="caution">
    <text evidence="10">Lacks conserved residue(s) required for the propagation of feature annotation.</text>
</comment>
<comment type="similarity">
    <text evidence="2 10">Belongs to the class-I aminoacyl-tRNA synthetase family. Glutamate--tRNA ligase type 1 subfamily.</text>
</comment>
<dbReference type="GO" id="GO:0000049">
    <property type="term" value="F:tRNA binding"/>
    <property type="evidence" value="ECO:0007669"/>
    <property type="project" value="InterPro"/>
</dbReference>
<comment type="subcellular location">
    <subcellularLocation>
        <location evidence="1 10">Cytoplasm</location>
    </subcellularLocation>
</comment>
<evidence type="ECO:0000256" key="5">
    <source>
        <dbReference type="ARBA" id="ARBA00022598"/>
    </source>
</evidence>
<dbReference type="AlphaFoldDB" id="A0A7W9TPQ4"/>
<dbReference type="Pfam" id="PF19269">
    <property type="entry name" value="Anticodon_2"/>
    <property type="match status" value="1"/>
</dbReference>
<dbReference type="InterPro" id="IPR000924">
    <property type="entry name" value="Glu/Gln-tRNA-synth"/>
</dbReference>
<dbReference type="InterPro" id="IPR020751">
    <property type="entry name" value="aa-tRNA-synth_I_codon-bd_sub2"/>
</dbReference>
<accession>A0A7W9TPQ4</accession>
<sequence>MTDSSTRPVRTRFAPSPTGYLHLGGARTALFSWAFARHFGGTFVLRIEDTDLERSTPEAVQAILDGMQWLDLKADEGPFYQMQRMDRYRAVIADMLAQGTAYHCYSTPEEVEAMRERARAVGAKPRYDGTWRPEPGKTLPPIPAGVQPVVRFRSPQDGVTAWDDLVKGPISFDNGELDDLVIARPDGTPTYNFCVVVDDWDMRITHVIRGDDHVNNTPRQINILRALGGELPRYGHVPMILGPDGEKLSKRHGAVSVMEYDRMGYLPEAMVNYLARLGWSHGNDELFTREQFVEWFDPRNLSRSAAQWDPKKLNWVNAHAMRALDPADLAARVAPRIVRRGGDPASADLPAIMALLRDRGETLEDLAEGAMLFCGPYAPADDALRAEVLDDAARVLLEDFRQRAEALPAWTEAELDGLIKAILRDHGAKMPKLAIPLRVAVTGHKHTPSIGAVLALLGRETVLERLAASLARS</sequence>
<dbReference type="InterPro" id="IPR004527">
    <property type="entry name" value="Glu-tRNA-ligase_bac/mito"/>
</dbReference>
<dbReference type="GO" id="GO:0006424">
    <property type="term" value="P:glutamyl-tRNA aminoacylation"/>
    <property type="evidence" value="ECO:0007669"/>
    <property type="project" value="UniProtKB-UniRule"/>
</dbReference>
<comment type="caution">
    <text evidence="14">The sequence shown here is derived from an EMBL/GenBank/DDBJ whole genome shotgun (WGS) entry which is preliminary data.</text>
</comment>
<feature type="short sequence motif" description="'HIGH' region" evidence="10">
    <location>
        <begin position="15"/>
        <end position="25"/>
    </location>
</feature>
<dbReference type="SUPFAM" id="SSF48163">
    <property type="entry name" value="An anticodon-binding domain of class I aminoacyl-tRNA synthetases"/>
    <property type="match status" value="1"/>
</dbReference>
<dbReference type="Gene3D" id="3.40.50.620">
    <property type="entry name" value="HUPs"/>
    <property type="match status" value="1"/>
</dbReference>
<evidence type="ECO:0000256" key="3">
    <source>
        <dbReference type="ARBA" id="ARBA00011245"/>
    </source>
</evidence>
<dbReference type="GO" id="GO:0004818">
    <property type="term" value="F:glutamate-tRNA ligase activity"/>
    <property type="evidence" value="ECO:0007669"/>
    <property type="project" value="UniProtKB-UniRule"/>
</dbReference>
<dbReference type="NCBIfam" id="TIGR00464">
    <property type="entry name" value="gltX_bact"/>
    <property type="match status" value="1"/>
</dbReference>
<evidence type="ECO:0000313" key="15">
    <source>
        <dbReference type="Proteomes" id="UP000541136"/>
    </source>
</evidence>
<dbReference type="InterPro" id="IPR001412">
    <property type="entry name" value="aa-tRNA-synth_I_CS"/>
</dbReference>
<dbReference type="InterPro" id="IPR020058">
    <property type="entry name" value="Glu/Gln-tRNA-synth_Ib_cat-dom"/>
</dbReference>
<dbReference type="Proteomes" id="UP000541136">
    <property type="component" value="Unassembled WGS sequence"/>
</dbReference>
<dbReference type="Gene3D" id="1.10.10.350">
    <property type="match status" value="1"/>
</dbReference>
<dbReference type="RefSeq" id="WP_151025327.1">
    <property type="nucleotide sequence ID" value="NZ_JACHIB010000016.1"/>
</dbReference>
<evidence type="ECO:0000256" key="4">
    <source>
        <dbReference type="ARBA" id="ARBA00022490"/>
    </source>
</evidence>
<dbReference type="FunFam" id="3.40.50.620:FF:000007">
    <property type="entry name" value="Glutamate--tRNA ligase"/>
    <property type="match status" value="1"/>
</dbReference>
<dbReference type="HAMAP" id="MF_00022">
    <property type="entry name" value="Glu_tRNA_synth_type1"/>
    <property type="match status" value="1"/>
</dbReference>
<dbReference type="PROSITE" id="PS00178">
    <property type="entry name" value="AA_TRNA_LIGASE_I"/>
    <property type="match status" value="1"/>
</dbReference>
<evidence type="ECO:0000256" key="7">
    <source>
        <dbReference type="ARBA" id="ARBA00022840"/>
    </source>
</evidence>
<dbReference type="InterPro" id="IPR033910">
    <property type="entry name" value="GluRS_core"/>
</dbReference>
<feature type="compositionally biased region" description="Basic and acidic residues" evidence="11">
    <location>
        <begin position="126"/>
        <end position="135"/>
    </location>
</feature>
<reference evidence="14 15" key="1">
    <citation type="submission" date="2020-08" db="EMBL/GenBank/DDBJ databases">
        <title>Genomic Encyclopedia of Type Strains, Phase IV (KMG-IV): sequencing the most valuable type-strain genomes for metagenomic binning, comparative biology and taxonomic classification.</title>
        <authorList>
            <person name="Goeker M."/>
        </authorList>
    </citation>
    <scope>NUCLEOTIDE SEQUENCE [LARGE SCALE GENOMIC DNA]</scope>
    <source>
        <strain evidence="14 15">DSM 12141</strain>
    </source>
</reference>
<keyword evidence="9 10" id="KW-0030">Aminoacyl-tRNA synthetase</keyword>
<dbReference type="InterPro" id="IPR008925">
    <property type="entry name" value="aa_tRNA-synth_I_cd-bd_sf"/>
</dbReference>
<keyword evidence="7 10" id="KW-0067">ATP-binding</keyword>
<keyword evidence="6 10" id="KW-0547">Nucleotide-binding</keyword>
<dbReference type="SUPFAM" id="SSF52374">
    <property type="entry name" value="Nucleotidylyl transferase"/>
    <property type="match status" value="1"/>
</dbReference>
<dbReference type="CDD" id="cd00808">
    <property type="entry name" value="GluRS_core"/>
    <property type="match status" value="1"/>
</dbReference>
<dbReference type="InterPro" id="IPR014729">
    <property type="entry name" value="Rossmann-like_a/b/a_fold"/>
</dbReference>
<dbReference type="PRINTS" id="PR00987">
    <property type="entry name" value="TRNASYNTHGLU"/>
</dbReference>
<evidence type="ECO:0000256" key="11">
    <source>
        <dbReference type="SAM" id="MobiDB-lite"/>
    </source>
</evidence>
<name>A0A7W9TPQ4_CASDE</name>
<evidence type="ECO:0000256" key="6">
    <source>
        <dbReference type="ARBA" id="ARBA00022741"/>
    </source>
</evidence>
<dbReference type="InterPro" id="IPR045462">
    <property type="entry name" value="aa-tRNA-synth_I_cd-bd"/>
</dbReference>
<evidence type="ECO:0000256" key="8">
    <source>
        <dbReference type="ARBA" id="ARBA00022917"/>
    </source>
</evidence>
<comment type="subunit">
    <text evidence="3 10">Monomer.</text>
</comment>
<evidence type="ECO:0000256" key="2">
    <source>
        <dbReference type="ARBA" id="ARBA00007894"/>
    </source>
</evidence>
<evidence type="ECO:0000313" key="14">
    <source>
        <dbReference type="EMBL" id="MBB6084625.1"/>
    </source>
</evidence>
<gene>
    <name evidence="10" type="primary">gltX</name>
    <name evidence="14" type="ORF">HNR28_002672</name>
</gene>
<keyword evidence="5 10" id="KW-0436">Ligase</keyword>
<dbReference type="EMBL" id="JACHIB010000016">
    <property type="protein sequence ID" value="MBB6084625.1"/>
    <property type="molecule type" value="Genomic_DNA"/>
</dbReference>
<evidence type="ECO:0000256" key="1">
    <source>
        <dbReference type="ARBA" id="ARBA00004496"/>
    </source>
</evidence>
<dbReference type="PANTHER" id="PTHR43311">
    <property type="entry name" value="GLUTAMATE--TRNA LIGASE"/>
    <property type="match status" value="1"/>
</dbReference>
<evidence type="ECO:0000256" key="10">
    <source>
        <dbReference type="HAMAP-Rule" id="MF_00022"/>
    </source>
</evidence>
<dbReference type="EC" id="6.1.1.17" evidence="10"/>
<dbReference type="GO" id="GO:0008270">
    <property type="term" value="F:zinc ion binding"/>
    <property type="evidence" value="ECO:0007669"/>
    <property type="project" value="InterPro"/>
</dbReference>
<feature type="domain" description="Glutamyl/glutaminyl-tRNA synthetase class Ib catalytic" evidence="12">
    <location>
        <begin position="9"/>
        <end position="315"/>
    </location>
</feature>
<dbReference type="InterPro" id="IPR049940">
    <property type="entry name" value="GluQ/Sye"/>
</dbReference>
<evidence type="ECO:0000256" key="9">
    <source>
        <dbReference type="ARBA" id="ARBA00023146"/>
    </source>
</evidence>
<comment type="function">
    <text evidence="10">Catalyzes the attachment of glutamate to tRNA(Glu) in a two-step reaction: glutamate is first activated by ATP to form Glu-AMP and then transferred to the acceptor end of tRNA(Glu).</text>
</comment>
<proteinExistence type="inferred from homology"/>
<comment type="catalytic activity">
    <reaction evidence="10">
        <text>tRNA(Glu) + L-glutamate + ATP = L-glutamyl-tRNA(Glu) + AMP + diphosphate</text>
        <dbReference type="Rhea" id="RHEA:23540"/>
        <dbReference type="Rhea" id="RHEA-COMP:9663"/>
        <dbReference type="Rhea" id="RHEA-COMP:9680"/>
        <dbReference type="ChEBI" id="CHEBI:29985"/>
        <dbReference type="ChEBI" id="CHEBI:30616"/>
        <dbReference type="ChEBI" id="CHEBI:33019"/>
        <dbReference type="ChEBI" id="CHEBI:78442"/>
        <dbReference type="ChEBI" id="CHEBI:78520"/>
        <dbReference type="ChEBI" id="CHEBI:456215"/>
        <dbReference type="EC" id="6.1.1.17"/>
    </reaction>
</comment>
<feature type="short sequence motif" description="'KMSKS' region" evidence="10">
    <location>
        <begin position="247"/>
        <end position="251"/>
    </location>
</feature>
<evidence type="ECO:0000259" key="13">
    <source>
        <dbReference type="Pfam" id="PF19269"/>
    </source>
</evidence>
<dbReference type="GO" id="GO:0005829">
    <property type="term" value="C:cytosol"/>
    <property type="evidence" value="ECO:0007669"/>
    <property type="project" value="TreeGrafter"/>
</dbReference>
<feature type="domain" description="Aminoacyl-tRNA synthetase class I anticodon-binding" evidence="13">
    <location>
        <begin position="329"/>
        <end position="468"/>
    </location>
</feature>
<dbReference type="GO" id="GO:0005524">
    <property type="term" value="F:ATP binding"/>
    <property type="evidence" value="ECO:0007669"/>
    <property type="project" value="UniProtKB-UniRule"/>
</dbReference>
<organism evidence="14 15">
    <name type="scientific">Castellaniella defragrans</name>
    <name type="common">Alcaligenes defragrans</name>
    <dbReference type="NCBI Taxonomy" id="75697"/>
    <lineage>
        <taxon>Bacteria</taxon>
        <taxon>Pseudomonadati</taxon>
        <taxon>Pseudomonadota</taxon>
        <taxon>Betaproteobacteria</taxon>
        <taxon>Burkholderiales</taxon>
        <taxon>Alcaligenaceae</taxon>
        <taxon>Castellaniella</taxon>
    </lineage>
</organism>
<dbReference type="PANTHER" id="PTHR43311:SF2">
    <property type="entry name" value="GLUTAMATE--TRNA LIGASE, MITOCHONDRIAL-RELATED"/>
    <property type="match status" value="1"/>
</dbReference>
<dbReference type="Pfam" id="PF00749">
    <property type="entry name" value="tRNA-synt_1c"/>
    <property type="match status" value="1"/>
</dbReference>
<evidence type="ECO:0000259" key="12">
    <source>
        <dbReference type="Pfam" id="PF00749"/>
    </source>
</evidence>
<feature type="region of interest" description="Disordered" evidence="11">
    <location>
        <begin position="126"/>
        <end position="145"/>
    </location>
</feature>